<evidence type="ECO:0000313" key="4">
    <source>
        <dbReference type="EMBL" id="EED94632.1"/>
    </source>
</evidence>
<evidence type="ECO:0000256" key="1">
    <source>
        <dbReference type="ARBA" id="ARBA00005771"/>
    </source>
</evidence>
<dbReference type="InParanoid" id="B8BTN5"/>
<dbReference type="GO" id="GO:0008146">
    <property type="term" value="F:sulfotransferase activity"/>
    <property type="evidence" value="ECO:0000318"/>
    <property type="project" value="GO_Central"/>
</dbReference>
<dbReference type="STRING" id="35128.B8BTN5"/>
<protein>
    <recommendedName>
        <fullName evidence="3">Sulfotransferase domain-containing protein</fullName>
    </recommendedName>
</protein>
<feature type="domain" description="Sulfotransferase" evidence="3">
    <location>
        <begin position="12"/>
        <end position="83"/>
    </location>
</feature>
<accession>B8BTN5</accession>
<dbReference type="GeneID" id="7448647"/>
<dbReference type="InterPro" id="IPR027417">
    <property type="entry name" value="P-loop_NTPase"/>
</dbReference>
<reference evidence="4 5" key="2">
    <citation type="journal article" date="2008" name="Nature">
        <title>The Phaeodactylum genome reveals the evolutionary history of diatom genomes.</title>
        <authorList>
            <person name="Bowler C."/>
            <person name="Allen A.E."/>
            <person name="Badger J.H."/>
            <person name="Grimwood J."/>
            <person name="Jabbari K."/>
            <person name="Kuo A."/>
            <person name="Maheswari U."/>
            <person name="Martens C."/>
            <person name="Maumus F."/>
            <person name="Otillar R.P."/>
            <person name="Rayko E."/>
            <person name="Salamov A."/>
            <person name="Vandepoele K."/>
            <person name="Beszteri B."/>
            <person name="Gruber A."/>
            <person name="Heijde M."/>
            <person name="Katinka M."/>
            <person name="Mock T."/>
            <person name="Valentin K."/>
            <person name="Verret F."/>
            <person name="Berges J.A."/>
            <person name="Brownlee C."/>
            <person name="Cadoret J.P."/>
            <person name="Chiovitti A."/>
            <person name="Choi C.J."/>
            <person name="Coesel S."/>
            <person name="De Martino A."/>
            <person name="Detter J.C."/>
            <person name="Durkin C."/>
            <person name="Falciatore A."/>
            <person name="Fournet J."/>
            <person name="Haruta M."/>
            <person name="Huysman M.J."/>
            <person name="Jenkins B.D."/>
            <person name="Jiroutova K."/>
            <person name="Jorgensen R.E."/>
            <person name="Joubert Y."/>
            <person name="Kaplan A."/>
            <person name="Kroger N."/>
            <person name="Kroth P.G."/>
            <person name="La Roche J."/>
            <person name="Lindquist E."/>
            <person name="Lommer M."/>
            <person name="Martin-Jezequel V."/>
            <person name="Lopez P.J."/>
            <person name="Lucas S."/>
            <person name="Mangogna M."/>
            <person name="McGinnis K."/>
            <person name="Medlin L.K."/>
            <person name="Montsant A."/>
            <person name="Oudot-Le Secq M.P."/>
            <person name="Napoli C."/>
            <person name="Obornik M."/>
            <person name="Parker M.S."/>
            <person name="Petit J.L."/>
            <person name="Porcel B.M."/>
            <person name="Poulsen N."/>
            <person name="Robison M."/>
            <person name="Rychlewski L."/>
            <person name="Rynearson T.A."/>
            <person name="Schmutz J."/>
            <person name="Shapiro H."/>
            <person name="Siaut M."/>
            <person name="Stanley M."/>
            <person name="Sussman M.R."/>
            <person name="Taylor A.R."/>
            <person name="Vardi A."/>
            <person name="von Dassow P."/>
            <person name="Vyverman W."/>
            <person name="Willis A."/>
            <person name="Wyrwicz L.S."/>
            <person name="Rokhsar D.S."/>
            <person name="Weissenbach J."/>
            <person name="Armbrust E.V."/>
            <person name="Green B.R."/>
            <person name="Van de Peer Y."/>
            <person name="Grigoriev I.V."/>
        </authorList>
    </citation>
    <scope>NUCLEOTIDE SEQUENCE [LARGE SCALE GENOMIC DNA]</scope>
    <source>
        <strain evidence="4 5">CCMP1335</strain>
    </source>
</reference>
<dbReference type="HOGENOM" id="CLU_1997188_0_0_1"/>
<organism evidence="4 5">
    <name type="scientific">Thalassiosira pseudonana</name>
    <name type="common">Marine diatom</name>
    <name type="synonym">Cyclotella nana</name>
    <dbReference type="NCBI Taxonomy" id="35128"/>
    <lineage>
        <taxon>Eukaryota</taxon>
        <taxon>Sar</taxon>
        <taxon>Stramenopiles</taxon>
        <taxon>Ochrophyta</taxon>
        <taxon>Bacillariophyta</taxon>
        <taxon>Coscinodiscophyceae</taxon>
        <taxon>Thalassiosirophycidae</taxon>
        <taxon>Thalassiosirales</taxon>
        <taxon>Thalassiosiraceae</taxon>
        <taxon>Thalassiosira</taxon>
    </lineage>
</organism>
<dbReference type="InterPro" id="IPR000863">
    <property type="entry name" value="Sulfotransferase_dom"/>
</dbReference>
<sequence length="125" mass="14396">MNDILPGGPLSELYWGYVKNWWSHRDDDNVLLLHYSDVRKDLKGNVAKIAEFVGVDLSEDELEVVTERCGIEHMRKVNRFNYMLPLNTDNGLWDLDQNFILKDGKLVQSGQVGRGEYVCTFCCIV</sequence>
<dbReference type="eggNOG" id="ENOG502S9GG">
    <property type="taxonomic scope" value="Eukaryota"/>
</dbReference>
<dbReference type="KEGG" id="tps:THAPSDRAFT_261251"/>
<reference evidence="4 5" key="1">
    <citation type="journal article" date="2004" name="Science">
        <title>The genome of the diatom Thalassiosira pseudonana: ecology, evolution, and metabolism.</title>
        <authorList>
            <person name="Armbrust E.V."/>
            <person name="Berges J.A."/>
            <person name="Bowler C."/>
            <person name="Green B.R."/>
            <person name="Martinez D."/>
            <person name="Putnam N.H."/>
            <person name="Zhou S."/>
            <person name="Allen A.E."/>
            <person name="Apt K.E."/>
            <person name="Bechner M."/>
            <person name="Brzezinski M.A."/>
            <person name="Chaal B.K."/>
            <person name="Chiovitti A."/>
            <person name="Davis A.K."/>
            <person name="Demarest M.S."/>
            <person name="Detter J.C."/>
            <person name="Glavina T."/>
            <person name="Goodstein D."/>
            <person name="Hadi M.Z."/>
            <person name="Hellsten U."/>
            <person name="Hildebrand M."/>
            <person name="Jenkins B.D."/>
            <person name="Jurka J."/>
            <person name="Kapitonov V.V."/>
            <person name="Kroger N."/>
            <person name="Lau W.W."/>
            <person name="Lane T.W."/>
            <person name="Larimer F.W."/>
            <person name="Lippmeier J.C."/>
            <person name="Lucas S."/>
            <person name="Medina M."/>
            <person name="Montsant A."/>
            <person name="Obornik M."/>
            <person name="Parker M.S."/>
            <person name="Palenik B."/>
            <person name="Pazour G.J."/>
            <person name="Richardson P.M."/>
            <person name="Rynearson T.A."/>
            <person name="Saito M.A."/>
            <person name="Schwartz D.C."/>
            <person name="Thamatrakoln K."/>
            <person name="Valentin K."/>
            <person name="Vardi A."/>
            <person name="Wilkerson F.P."/>
            <person name="Rokhsar D.S."/>
        </authorList>
    </citation>
    <scope>NUCLEOTIDE SEQUENCE [LARGE SCALE GENOMIC DNA]</scope>
    <source>
        <strain evidence="4 5">CCMP1335</strain>
    </source>
</reference>
<dbReference type="Proteomes" id="UP000001449">
    <property type="component" value="Chromosome 2"/>
</dbReference>
<gene>
    <name evidence="4" type="ORF">THAPSDRAFT_261251</name>
</gene>
<dbReference type="PaxDb" id="35128-Thaps261251"/>
<comment type="similarity">
    <text evidence="1">Belongs to the sulfotransferase 1 family.</text>
</comment>
<evidence type="ECO:0000259" key="3">
    <source>
        <dbReference type="Pfam" id="PF00685"/>
    </source>
</evidence>
<dbReference type="PANTHER" id="PTHR11783">
    <property type="entry name" value="SULFOTRANSFERASE SULT"/>
    <property type="match status" value="1"/>
</dbReference>
<dbReference type="RefSeq" id="XP_002287189.1">
    <property type="nucleotide sequence ID" value="XM_002287153.1"/>
</dbReference>
<evidence type="ECO:0000256" key="2">
    <source>
        <dbReference type="ARBA" id="ARBA00022679"/>
    </source>
</evidence>
<dbReference type="AlphaFoldDB" id="B8BTN5"/>
<name>B8BTN5_THAPS</name>
<dbReference type="GO" id="GO:0051923">
    <property type="term" value="P:sulfation"/>
    <property type="evidence" value="ECO:0000318"/>
    <property type="project" value="GO_Central"/>
</dbReference>
<dbReference type="SUPFAM" id="SSF52540">
    <property type="entry name" value="P-loop containing nucleoside triphosphate hydrolases"/>
    <property type="match status" value="1"/>
</dbReference>
<dbReference type="EMBL" id="CM000639">
    <property type="protein sequence ID" value="EED94632.1"/>
    <property type="molecule type" value="Genomic_DNA"/>
</dbReference>
<keyword evidence="5" id="KW-1185">Reference proteome</keyword>
<dbReference type="Pfam" id="PF00685">
    <property type="entry name" value="Sulfotransfer_1"/>
    <property type="match status" value="1"/>
</dbReference>
<evidence type="ECO:0000313" key="5">
    <source>
        <dbReference type="Proteomes" id="UP000001449"/>
    </source>
</evidence>
<dbReference type="GO" id="GO:0005737">
    <property type="term" value="C:cytoplasm"/>
    <property type="evidence" value="ECO:0000318"/>
    <property type="project" value="GO_Central"/>
</dbReference>
<dbReference type="Gene3D" id="3.40.50.300">
    <property type="entry name" value="P-loop containing nucleotide triphosphate hydrolases"/>
    <property type="match status" value="1"/>
</dbReference>
<keyword evidence="2" id="KW-0808">Transferase</keyword>
<proteinExistence type="inferred from homology"/>